<reference evidence="1 2" key="1">
    <citation type="submission" date="2019-11" db="EMBL/GenBank/DDBJ databases">
        <title>Metabolism of dissolved organic matter in forest soils.</title>
        <authorList>
            <person name="Cyle K.T."/>
            <person name="Wilhelm R.C."/>
            <person name="Martinez C.E."/>
        </authorList>
    </citation>
    <scope>NUCLEOTIDE SEQUENCE [LARGE SCALE GENOMIC DNA]</scope>
    <source>
        <strain evidence="1 2">5N</strain>
    </source>
</reference>
<protein>
    <submittedName>
        <fullName evidence="1">Uncharacterized protein</fullName>
    </submittedName>
</protein>
<sequence length="91" mass="10305">MAKKKSAHLGRFFFFAPPCMVEENFTGSLLKNASLLLLSSRLASNKPLISLSNWLWHSSCCCPIETGKALFSQRRKYDVNNDIAEGKRNLR</sequence>
<accession>A0A972SLX9</accession>
<name>A0A972SLX9_9BURK</name>
<keyword evidence="2" id="KW-1185">Reference proteome</keyword>
<dbReference type="Proteomes" id="UP000655523">
    <property type="component" value="Unassembled WGS sequence"/>
</dbReference>
<proteinExistence type="predicted"/>
<comment type="caution">
    <text evidence="1">The sequence shown here is derived from an EMBL/GenBank/DDBJ whole genome shotgun (WGS) entry which is preliminary data.</text>
</comment>
<evidence type="ECO:0000313" key="1">
    <source>
        <dbReference type="EMBL" id="NPT59592.1"/>
    </source>
</evidence>
<dbReference type="AlphaFoldDB" id="A0A972SLX9"/>
<dbReference type="RefSeq" id="WP_172173029.1">
    <property type="nucleotide sequence ID" value="NZ_WOEZ01000195.1"/>
</dbReference>
<organism evidence="1 2">
    <name type="scientific">Paraburkholderia elongata</name>
    <dbReference type="NCBI Taxonomy" id="2675747"/>
    <lineage>
        <taxon>Bacteria</taxon>
        <taxon>Pseudomonadati</taxon>
        <taxon>Pseudomonadota</taxon>
        <taxon>Betaproteobacteria</taxon>
        <taxon>Burkholderiales</taxon>
        <taxon>Burkholderiaceae</taxon>
        <taxon>Paraburkholderia</taxon>
    </lineage>
</organism>
<dbReference type="EMBL" id="WOEZ01000195">
    <property type="protein sequence ID" value="NPT59592.1"/>
    <property type="molecule type" value="Genomic_DNA"/>
</dbReference>
<evidence type="ECO:0000313" key="2">
    <source>
        <dbReference type="Proteomes" id="UP000655523"/>
    </source>
</evidence>
<gene>
    <name evidence="1" type="ORF">GNZ13_34835</name>
</gene>